<evidence type="ECO:0000313" key="2">
    <source>
        <dbReference type="EMBL" id="KAH7041258.1"/>
    </source>
</evidence>
<dbReference type="EMBL" id="JAGTJQ010000001">
    <property type="protein sequence ID" value="KAH7041258.1"/>
    <property type="molecule type" value="Genomic_DNA"/>
</dbReference>
<organism evidence="2 3">
    <name type="scientific">Microdochium trichocladiopsis</name>
    <dbReference type="NCBI Taxonomy" id="1682393"/>
    <lineage>
        <taxon>Eukaryota</taxon>
        <taxon>Fungi</taxon>
        <taxon>Dikarya</taxon>
        <taxon>Ascomycota</taxon>
        <taxon>Pezizomycotina</taxon>
        <taxon>Sordariomycetes</taxon>
        <taxon>Xylariomycetidae</taxon>
        <taxon>Xylariales</taxon>
        <taxon>Microdochiaceae</taxon>
        <taxon>Microdochium</taxon>
    </lineage>
</organism>
<dbReference type="RefSeq" id="XP_046019313.1">
    <property type="nucleotide sequence ID" value="XM_046148889.1"/>
</dbReference>
<dbReference type="GeneID" id="70178435"/>
<comment type="caution">
    <text evidence="2">The sequence shown here is derived from an EMBL/GenBank/DDBJ whole genome shotgun (WGS) entry which is preliminary data.</text>
</comment>
<dbReference type="AlphaFoldDB" id="A0A9P8YJP7"/>
<accession>A0A9P8YJP7</accession>
<gene>
    <name evidence="2" type="ORF">B0I36DRAFT_20983</name>
</gene>
<protein>
    <submittedName>
        <fullName evidence="2">Uncharacterized protein</fullName>
    </submittedName>
</protein>
<name>A0A9P8YJP7_9PEZI</name>
<evidence type="ECO:0000256" key="1">
    <source>
        <dbReference type="SAM" id="MobiDB-lite"/>
    </source>
</evidence>
<proteinExistence type="predicted"/>
<keyword evidence="3" id="KW-1185">Reference proteome</keyword>
<reference evidence="2" key="1">
    <citation type="journal article" date="2021" name="Nat. Commun.">
        <title>Genetic determinants of endophytism in the Arabidopsis root mycobiome.</title>
        <authorList>
            <person name="Mesny F."/>
            <person name="Miyauchi S."/>
            <person name="Thiergart T."/>
            <person name="Pickel B."/>
            <person name="Atanasova L."/>
            <person name="Karlsson M."/>
            <person name="Huettel B."/>
            <person name="Barry K.W."/>
            <person name="Haridas S."/>
            <person name="Chen C."/>
            <person name="Bauer D."/>
            <person name="Andreopoulos W."/>
            <person name="Pangilinan J."/>
            <person name="LaButti K."/>
            <person name="Riley R."/>
            <person name="Lipzen A."/>
            <person name="Clum A."/>
            <person name="Drula E."/>
            <person name="Henrissat B."/>
            <person name="Kohler A."/>
            <person name="Grigoriev I.V."/>
            <person name="Martin F.M."/>
            <person name="Hacquard S."/>
        </authorList>
    </citation>
    <scope>NUCLEOTIDE SEQUENCE</scope>
    <source>
        <strain evidence="2">MPI-CAGE-CH-0230</strain>
    </source>
</reference>
<sequence>MPSLFARRQVLAGSPPGQRAPPPFVSISKASGVHHPTTKSGGPPHPIPAHLTPGPCPERSTRRQLHRKLQSVSCRARMSRHPSLSELAASLRNTCSKVLTTARRLKANAHGYSECLPRVAALGAEMNDSRPNICACGFGQVKRARYIHSTHRPSVRTHSTWLRTLPRSAMSRTGGSDECLARRFAHDDSRGSETNAGD</sequence>
<feature type="region of interest" description="Disordered" evidence="1">
    <location>
        <begin position="11"/>
        <end position="48"/>
    </location>
</feature>
<evidence type="ECO:0000313" key="3">
    <source>
        <dbReference type="Proteomes" id="UP000756346"/>
    </source>
</evidence>
<dbReference type="Proteomes" id="UP000756346">
    <property type="component" value="Unassembled WGS sequence"/>
</dbReference>